<evidence type="ECO:0000313" key="1">
    <source>
        <dbReference type="EMBL" id="CAD8171800.1"/>
    </source>
</evidence>
<dbReference type="Pfam" id="PF01508">
    <property type="entry name" value="Paramecium_SA"/>
    <property type="match status" value="1"/>
</dbReference>
<evidence type="ECO:0000313" key="2">
    <source>
        <dbReference type="Proteomes" id="UP000683925"/>
    </source>
</evidence>
<dbReference type="EMBL" id="CAJJDP010000058">
    <property type="protein sequence ID" value="CAD8171800.1"/>
    <property type="molecule type" value="Genomic_DNA"/>
</dbReference>
<comment type="caution">
    <text evidence="1">The sequence shown here is derived from an EMBL/GenBank/DDBJ whole genome shotgun (WGS) entry which is preliminary data.</text>
</comment>
<gene>
    <name evidence="1" type="ORF">POCTA_138.1.T0590032</name>
</gene>
<dbReference type="AlphaFoldDB" id="A0A8S1V343"/>
<reference evidence="1" key="1">
    <citation type="submission" date="2021-01" db="EMBL/GenBank/DDBJ databases">
        <authorList>
            <consortium name="Genoscope - CEA"/>
            <person name="William W."/>
        </authorList>
    </citation>
    <scope>NUCLEOTIDE SEQUENCE</scope>
</reference>
<dbReference type="OrthoDB" id="325226at2759"/>
<organism evidence="1 2">
    <name type="scientific">Paramecium octaurelia</name>
    <dbReference type="NCBI Taxonomy" id="43137"/>
    <lineage>
        <taxon>Eukaryota</taxon>
        <taxon>Sar</taxon>
        <taxon>Alveolata</taxon>
        <taxon>Ciliophora</taxon>
        <taxon>Intramacronucleata</taxon>
        <taxon>Oligohymenophorea</taxon>
        <taxon>Peniculida</taxon>
        <taxon>Parameciidae</taxon>
        <taxon>Paramecium</taxon>
    </lineage>
</organism>
<sequence>MLLCRQNAFGIQLQLALKPLVKHYQVLIIVRYQDQDWITECQDYSTDCTLVFDGSKCQDLKLTCKQYAGSTLNCTRTATSKCYLKGSICMTILNVVSDCAKITGTAGTITYSLITEDAVPIKQEVAVYNNMLSVQDTQHWLQIMLNAKQRFEKILPFPQMLYVNKLMINTQQMEQIVSKEEYASKLQVKLNLFYLQQVSNVNEYQLFLMDQMQQLLLLIVILQFESITSEFACADYFTNRTTNIGG</sequence>
<name>A0A8S1V343_PAROT</name>
<protein>
    <submittedName>
        <fullName evidence="1">Uncharacterized protein</fullName>
    </submittedName>
</protein>
<keyword evidence="2" id="KW-1185">Reference proteome</keyword>
<proteinExistence type="predicted"/>
<dbReference type="Proteomes" id="UP000683925">
    <property type="component" value="Unassembled WGS sequence"/>
</dbReference>
<dbReference type="InterPro" id="IPR002895">
    <property type="entry name" value="Paramecium_SA"/>
</dbReference>
<accession>A0A8S1V343</accession>